<dbReference type="InterPro" id="IPR014752">
    <property type="entry name" value="Arrestin-like_C"/>
</dbReference>
<organism evidence="3 4">
    <name type="scientific">Microtus ochrogaster</name>
    <name type="common">Prairie vole</name>
    <dbReference type="NCBI Taxonomy" id="79684"/>
    <lineage>
        <taxon>Eukaryota</taxon>
        <taxon>Metazoa</taxon>
        <taxon>Chordata</taxon>
        <taxon>Craniata</taxon>
        <taxon>Vertebrata</taxon>
        <taxon>Euteleostomi</taxon>
        <taxon>Mammalia</taxon>
        <taxon>Eutheria</taxon>
        <taxon>Euarchontoglires</taxon>
        <taxon>Glires</taxon>
        <taxon>Rodentia</taxon>
        <taxon>Myomorpha</taxon>
        <taxon>Muroidea</taxon>
        <taxon>Cricetidae</taxon>
        <taxon>Arvicolinae</taxon>
        <taxon>Microtus</taxon>
    </lineage>
</organism>
<dbReference type="InterPro" id="IPR014756">
    <property type="entry name" value="Ig_E-set"/>
</dbReference>
<dbReference type="Pfam" id="PF02752">
    <property type="entry name" value="Arrestin_C"/>
    <property type="match status" value="1"/>
</dbReference>
<dbReference type="SUPFAM" id="SSF81296">
    <property type="entry name" value="E set domains"/>
    <property type="match status" value="2"/>
</dbReference>
<dbReference type="GeneID" id="101996117"/>
<accession>A0ABM0LQB7</accession>
<feature type="domain" description="Arrestin C-terminal-like" evidence="2">
    <location>
        <begin position="180"/>
        <end position="307"/>
    </location>
</feature>
<evidence type="ECO:0000313" key="4">
    <source>
        <dbReference type="RefSeq" id="XP_005370648.1"/>
    </source>
</evidence>
<dbReference type="InterPro" id="IPR011022">
    <property type="entry name" value="Arrestin_C-like"/>
</dbReference>
<evidence type="ECO:0000259" key="2">
    <source>
        <dbReference type="SMART" id="SM01017"/>
    </source>
</evidence>
<comment type="similarity">
    <text evidence="1">Belongs to the arrestin family.</text>
</comment>
<evidence type="ECO:0000313" key="3">
    <source>
        <dbReference type="Proteomes" id="UP000694915"/>
    </source>
</evidence>
<gene>
    <name evidence="4" type="primary">Arrdc2</name>
</gene>
<protein>
    <submittedName>
        <fullName evidence="4">Arrestin domain-containing protein 2</fullName>
    </submittedName>
</protein>
<dbReference type="RefSeq" id="XP_005370648.1">
    <property type="nucleotide sequence ID" value="XM_005370591.2"/>
</dbReference>
<dbReference type="InterPro" id="IPR050357">
    <property type="entry name" value="Arrestin_domain-protein"/>
</dbReference>
<sequence length="407" mass="44380">MLFDKVKAFVVQLDGARAGTEPVFHGGQAVAGRVLLELAGAARVGTLRLRARGRARAHWTESRSAGSSTAYTQSYSERVEVVNHRATLLAPDSGDFATLPAGRHEFPFSFQLPLSLVTSFEGKHGSVRYSIKATLHRPWVPKRRARKVFTVIETVDINTPALLEPQAGAREKVARSWYCNHGLVTLSAKIDRKGYTPGEVIPIFAEIDNSSTRPVQTRAALVQTQTFMARGARKQKHTVVASVDGEPVGPGRRALWPGRALRIPPVGPSILHCCVLSVDYSLKVCVDIPGSSKLLLELPLVIGTVPLHPLGSRSASVGSRASFLQNWGLCTQLEAPEAPPEYSEVVRDSPLPIASLGPLPLLRDLDVTLEGPYFACLHDFRYHPPPLYSEEDPNPPSEAVRPRCMTC</sequence>
<dbReference type="Gene3D" id="2.60.40.640">
    <property type="match status" value="2"/>
</dbReference>
<dbReference type="Pfam" id="PF00339">
    <property type="entry name" value="Arrestin_N"/>
    <property type="match status" value="1"/>
</dbReference>
<dbReference type="Proteomes" id="UP000694915">
    <property type="component" value="Unplaced"/>
</dbReference>
<dbReference type="InterPro" id="IPR011021">
    <property type="entry name" value="Arrestin-like_N"/>
</dbReference>
<dbReference type="PANTHER" id="PTHR11188:SF48">
    <property type="entry name" value="ARRESTIN DOMAIN-CONTAINING PROTEIN 2"/>
    <property type="match status" value="1"/>
</dbReference>
<name>A0ABM0LQB7_MICOH</name>
<reference evidence="4" key="1">
    <citation type="submission" date="2025-08" db="UniProtKB">
        <authorList>
            <consortium name="RefSeq"/>
        </authorList>
    </citation>
    <scope>IDENTIFICATION</scope>
</reference>
<dbReference type="SMART" id="SM01017">
    <property type="entry name" value="Arrestin_C"/>
    <property type="match status" value="1"/>
</dbReference>
<dbReference type="PANTHER" id="PTHR11188">
    <property type="entry name" value="ARRESTIN DOMAIN CONTAINING PROTEIN"/>
    <property type="match status" value="1"/>
</dbReference>
<evidence type="ECO:0000256" key="1">
    <source>
        <dbReference type="ARBA" id="ARBA00005298"/>
    </source>
</evidence>
<keyword evidence="3" id="KW-1185">Reference proteome</keyword>
<proteinExistence type="inferred from homology"/>